<evidence type="ECO:0000256" key="6">
    <source>
        <dbReference type="ARBA" id="ARBA00022989"/>
    </source>
</evidence>
<evidence type="ECO:0000256" key="3">
    <source>
        <dbReference type="ARBA" id="ARBA00022475"/>
    </source>
</evidence>
<proteinExistence type="predicted"/>
<keyword evidence="2 8" id="KW-0813">Transport</keyword>
<comment type="caution">
    <text evidence="11">The sequence shown here is derived from an EMBL/GenBank/DDBJ whole genome shotgun (WGS) entry which is preliminary data.</text>
</comment>
<dbReference type="Pfam" id="PF02378">
    <property type="entry name" value="PTS_EIIC"/>
    <property type="match status" value="1"/>
</dbReference>
<evidence type="ECO:0000313" key="12">
    <source>
        <dbReference type="Proteomes" id="UP000623681"/>
    </source>
</evidence>
<dbReference type="Proteomes" id="UP000623681">
    <property type="component" value="Unassembled WGS sequence"/>
</dbReference>
<keyword evidence="7 8" id="KW-0472">Membrane</keyword>
<dbReference type="PIRSF" id="PIRSF006351">
    <property type="entry name" value="PTS_EIIC-Cellobiose"/>
    <property type="match status" value="1"/>
</dbReference>
<feature type="transmembrane region" description="Helical" evidence="9">
    <location>
        <begin position="33"/>
        <end position="53"/>
    </location>
</feature>
<gene>
    <name evidence="11" type="primary">celB</name>
    <name evidence="11" type="ORF">JK634_18310</name>
</gene>
<keyword evidence="12" id="KW-1185">Reference proteome</keyword>
<dbReference type="RefSeq" id="WP_202769174.1">
    <property type="nucleotide sequence ID" value="NZ_JAESWA010000027.1"/>
</dbReference>
<dbReference type="AlphaFoldDB" id="A0A937FHY7"/>
<feature type="domain" description="PTS EIIC type-3" evidence="10">
    <location>
        <begin position="9"/>
        <end position="422"/>
    </location>
</feature>
<accession>A0A937FHY7</accession>
<feature type="transmembrane region" description="Helical" evidence="9">
    <location>
        <begin position="104"/>
        <end position="125"/>
    </location>
</feature>
<reference evidence="11" key="1">
    <citation type="submission" date="2021-01" db="EMBL/GenBank/DDBJ databases">
        <title>Genome public.</title>
        <authorList>
            <person name="Liu C."/>
            <person name="Sun Q."/>
        </authorList>
    </citation>
    <scope>NUCLEOTIDE SEQUENCE</scope>
    <source>
        <strain evidence="11">YIM B02565</strain>
    </source>
</reference>
<evidence type="ECO:0000256" key="5">
    <source>
        <dbReference type="ARBA" id="ARBA00022692"/>
    </source>
</evidence>
<dbReference type="PANTHER" id="PTHR33989">
    <property type="match status" value="1"/>
</dbReference>
<comment type="function">
    <text evidence="8">The phosphoenolpyruvate-dependent sugar phosphotransferase system (PTS), a major carbohydrate active -transport system, catalyzes the phosphorylation of incoming sugar substrates concomitant with their translocation across the cell membrane.</text>
</comment>
<dbReference type="EMBL" id="JAESWA010000027">
    <property type="protein sequence ID" value="MBL4933739.1"/>
    <property type="molecule type" value="Genomic_DNA"/>
</dbReference>
<dbReference type="InterPro" id="IPR003352">
    <property type="entry name" value="PTS_EIIC"/>
</dbReference>
<protein>
    <recommendedName>
        <fullName evidence="8">Permease IIC component</fullName>
    </recommendedName>
</protein>
<dbReference type="GO" id="GO:0005886">
    <property type="term" value="C:plasma membrane"/>
    <property type="evidence" value="ECO:0007669"/>
    <property type="project" value="UniProtKB-SubCell"/>
</dbReference>
<dbReference type="InterPro" id="IPR004501">
    <property type="entry name" value="PTS_EIIC_3"/>
</dbReference>
<feature type="transmembrane region" description="Helical" evidence="9">
    <location>
        <begin position="73"/>
        <end position="92"/>
    </location>
</feature>
<evidence type="ECO:0000313" key="11">
    <source>
        <dbReference type="EMBL" id="MBL4933739.1"/>
    </source>
</evidence>
<evidence type="ECO:0000259" key="10">
    <source>
        <dbReference type="PROSITE" id="PS51105"/>
    </source>
</evidence>
<feature type="transmembrane region" description="Helical" evidence="9">
    <location>
        <begin position="353"/>
        <end position="373"/>
    </location>
</feature>
<feature type="transmembrane region" description="Helical" evidence="9">
    <location>
        <begin position="327"/>
        <end position="347"/>
    </location>
</feature>
<feature type="transmembrane region" description="Helical" evidence="9">
    <location>
        <begin position="228"/>
        <end position="251"/>
    </location>
</feature>
<feature type="transmembrane region" description="Helical" evidence="9">
    <location>
        <begin position="145"/>
        <end position="168"/>
    </location>
</feature>
<evidence type="ECO:0000256" key="9">
    <source>
        <dbReference type="SAM" id="Phobius"/>
    </source>
</evidence>
<dbReference type="GO" id="GO:0009401">
    <property type="term" value="P:phosphoenolpyruvate-dependent sugar phosphotransferase system"/>
    <property type="evidence" value="ECO:0007669"/>
    <property type="project" value="InterPro"/>
</dbReference>
<dbReference type="NCBIfam" id="TIGR00359">
    <property type="entry name" value="cello_pts_IIC"/>
    <property type="match status" value="1"/>
</dbReference>
<dbReference type="NCBIfam" id="TIGR00410">
    <property type="entry name" value="lacE"/>
    <property type="match status" value="1"/>
</dbReference>
<dbReference type="InterPro" id="IPR051088">
    <property type="entry name" value="PTS_Sugar-EIIC/EIIB"/>
</dbReference>
<evidence type="ECO:0000256" key="8">
    <source>
        <dbReference type="PIRNR" id="PIRNR006351"/>
    </source>
</evidence>
<keyword evidence="5 9" id="KW-0812">Transmembrane</keyword>
<keyword evidence="6 9" id="KW-1133">Transmembrane helix</keyword>
<feature type="transmembrane region" description="Helical" evidence="9">
    <location>
        <begin position="404"/>
        <end position="422"/>
    </location>
</feature>
<keyword evidence="11" id="KW-0808">Transferase</keyword>
<evidence type="ECO:0000256" key="4">
    <source>
        <dbReference type="ARBA" id="ARBA00022597"/>
    </source>
</evidence>
<evidence type="ECO:0000256" key="1">
    <source>
        <dbReference type="ARBA" id="ARBA00004651"/>
    </source>
</evidence>
<organism evidence="11 12">
    <name type="scientific">Clostridium paridis</name>
    <dbReference type="NCBI Taxonomy" id="2803863"/>
    <lineage>
        <taxon>Bacteria</taxon>
        <taxon>Bacillati</taxon>
        <taxon>Bacillota</taxon>
        <taxon>Clostridia</taxon>
        <taxon>Eubacteriales</taxon>
        <taxon>Clostridiaceae</taxon>
        <taxon>Clostridium</taxon>
    </lineage>
</organism>
<comment type="subcellular location">
    <subcellularLocation>
        <location evidence="1">Cell membrane</location>
        <topology evidence="1">Multi-pass membrane protein</topology>
    </subcellularLocation>
</comment>
<dbReference type="InterPro" id="IPR004796">
    <property type="entry name" value="PTS_IIC_cello"/>
</dbReference>
<keyword evidence="3 8" id="KW-1003">Cell membrane</keyword>
<sequence>MGNKFINFLEEKVMPVAAVIANQRHIRALRDGLAITMPLIIIGSIFMILGNVPVPAFNDFINGIFGSGFTAKLLYPTRVTFDIVGMLAVFSVSYQIAKDQDVDGLSAGAVSLAAFLLLIPVQNINAKLSDGTALNLGKTWQTANMGAGGLLVAIFTAIIATEIFVFVIKKNWVVKMPESVPPAVAKSFAAITPGLIIITLFFLIRLGFEATKFTTVFSFITQFVGAPLSKVGLSFGGMIVTVFLYMFFWSLGIHGTRVVFGVMDSVLLPAMDQNRAALEAGQHLPNIITKQFYDNFVNIGGCGAAIGLVIAILIVGRSKQLKTLSKLALAPAIFNISEPIIFGVPIVMNPIMMIPFILSNLSIAILTYVAMALNLVSRPAGIAIPWTIPAPISGFLATNGDWRAIILQLLAIALSVVIYLPFVKVWDRQKVHEENMIDEAEAEAV</sequence>
<dbReference type="PANTHER" id="PTHR33989:SF11">
    <property type="entry name" value="LICHENAN PERMEASE IIC COMPONENT"/>
    <property type="match status" value="1"/>
</dbReference>
<evidence type="ECO:0000256" key="7">
    <source>
        <dbReference type="ARBA" id="ARBA00023136"/>
    </source>
</evidence>
<feature type="transmembrane region" description="Helical" evidence="9">
    <location>
        <begin position="296"/>
        <end position="315"/>
    </location>
</feature>
<feature type="transmembrane region" description="Helical" evidence="9">
    <location>
        <begin position="188"/>
        <end position="208"/>
    </location>
</feature>
<name>A0A937FHY7_9CLOT</name>
<dbReference type="GO" id="GO:1901264">
    <property type="term" value="P:carbohydrate derivative transport"/>
    <property type="evidence" value="ECO:0007669"/>
    <property type="project" value="TreeGrafter"/>
</dbReference>
<evidence type="ECO:0000256" key="2">
    <source>
        <dbReference type="ARBA" id="ARBA00022448"/>
    </source>
</evidence>
<dbReference type="GO" id="GO:0008982">
    <property type="term" value="F:protein-N(PI)-phosphohistidine-sugar phosphotransferase activity"/>
    <property type="evidence" value="ECO:0007669"/>
    <property type="project" value="UniProtKB-UniRule"/>
</dbReference>
<keyword evidence="4 8" id="KW-0762">Sugar transport</keyword>
<dbReference type="PROSITE" id="PS51105">
    <property type="entry name" value="PTS_EIIC_TYPE_3"/>
    <property type="match status" value="1"/>
</dbReference>